<dbReference type="PANTHER" id="PTHR22576:SF37">
    <property type="entry name" value="MUCOSA-ASSOCIATED LYMPHOID TISSUE LYMPHOMA TRANSLOCATION PROTEIN 1"/>
    <property type="match status" value="1"/>
</dbReference>
<feature type="domain" description="EF-hand" evidence="1">
    <location>
        <begin position="959"/>
        <end position="984"/>
    </location>
</feature>
<dbReference type="Gene3D" id="2.130.10.10">
    <property type="entry name" value="YVTN repeat-like/Quinoprotein amine dehydrogenase"/>
    <property type="match status" value="1"/>
</dbReference>
<dbReference type="Proteomes" id="UP000035154">
    <property type="component" value="Unassembled WGS sequence"/>
</dbReference>
<dbReference type="EMBL" id="JAIW01000057">
    <property type="protein sequence ID" value="KLE08797.1"/>
    <property type="molecule type" value="Genomic_DNA"/>
</dbReference>
<dbReference type="SUPFAM" id="SSF50978">
    <property type="entry name" value="WD40 repeat-like"/>
    <property type="match status" value="1"/>
</dbReference>
<gene>
    <name evidence="2" type="ORF">AF80_08105</name>
</gene>
<dbReference type="InterPro" id="IPR029030">
    <property type="entry name" value="Caspase-like_dom_sf"/>
</dbReference>
<evidence type="ECO:0000259" key="1">
    <source>
        <dbReference type="PROSITE" id="PS50222"/>
    </source>
</evidence>
<proteinExistence type="predicted"/>
<dbReference type="InterPro" id="IPR002048">
    <property type="entry name" value="EF_hand_dom"/>
</dbReference>
<dbReference type="InterPro" id="IPR052039">
    <property type="entry name" value="Caspase-related_regulators"/>
</dbReference>
<organism evidence="2 3">
    <name type="scientific">Aliarcobacter butzleri L355</name>
    <dbReference type="NCBI Taxonomy" id="1447263"/>
    <lineage>
        <taxon>Bacteria</taxon>
        <taxon>Pseudomonadati</taxon>
        <taxon>Campylobacterota</taxon>
        <taxon>Epsilonproteobacteria</taxon>
        <taxon>Campylobacterales</taxon>
        <taxon>Arcobacteraceae</taxon>
        <taxon>Aliarcobacter</taxon>
    </lineage>
</organism>
<dbReference type="PROSITE" id="PS51257">
    <property type="entry name" value="PROKAR_LIPOPROTEIN"/>
    <property type="match status" value="1"/>
</dbReference>
<dbReference type="InterPro" id="IPR001680">
    <property type="entry name" value="WD40_rpt"/>
</dbReference>
<dbReference type="GO" id="GO:0005509">
    <property type="term" value="F:calcium ion binding"/>
    <property type="evidence" value="ECO:0007669"/>
    <property type="project" value="InterPro"/>
</dbReference>
<dbReference type="Gene3D" id="3.40.50.1460">
    <property type="match status" value="1"/>
</dbReference>
<dbReference type="PROSITE" id="PS00018">
    <property type="entry name" value="EF_HAND_1"/>
    <property type="match status" value="1"/>
</dbReference>
<dbReference type="PROSITE" id="PS50222">
    <property type="entry name" value="EF_HAND_2"/>
    <property type="match status" value="1"/>
</dbReference>
<reference evidence="2 3" key="1">
    <citation type="submission" date="2014-01" db="EMBL/GenBank/DDBJ databases">
        <title>Development of a Comparative Genomic Fingerprinting Assay for High Resolution Genotyping of Arcobacter butzleri.</title>
        <authorList>
            <person name="Webb A.L."/>
            <person name="Inglis G.D."/>
            <person name="Kruczkiewicz P."/>
            <person name="Selinger L.B."/>
            <person name="Taboada E.N."/>
        </authorList>
    </citation>
    <scope>NUCLEOTIDE SEQUENCE [LARGE SCALE GENOMIC DNA]</scope>
    <source>
        <strain evidence="2 3">L355</strain>
    </source>
</reference>
<sequence>MIKTILFIFVGIFFVGCVSNVSTLKNETLSEKDKIFYLKPTNIQNNVVSNYKVVNDNLILVSADKKNIIVKNVSNPNNYKIFSGYINEGVLGNVFDVTLDTQKKYLVSSGIFSTHNGKSGNIRIYNYNTEKIINTISTSVDPVNYVQFSKNNLYLVSATQNSVSIWKNQSFENLKTISFDTSILSAQVFENENKQFCVLSTAESEIVLINLDTQEIEKQVKIFDRPEKIVISNNKIFVLGNFPNSSLTIIDFDMRIDSYNLITKKDKHFKLTDKSDIFKYKKNWATTVAISSFEKSYQINDISNIDENLYLIVNGSDILFLESDLQKLSVVKNNNSYIKNIRGNQKNIYLQNQNDEIFSINEPNLVNSHNFMLEQIKKILNLQLKPLSNQDNSIEILHSLNPGYLLSNETNNEIIDKYKKALLSNATKGNINSDIETDNEIFIYDNFKLENSIVTEKFSQYGFLNGNILVALKSGLIELYDLNGKKLKTLNFNSQQIKSLYSDGKYLITIDTNNLIKMIDIEKNSLIVSLVIDHNNYVLWTEEGYFTISSIQALDYVAWHMNQNMNQEAKLFNVEKFYDVFFRPDLVKLKLKGIDINSYTNGLTANDALQNPPPEVVINNESELKRTDKKNIKVSFTVNNIGGGIGTIRVYQEGKLIKTIGDSKINKVIANVDTKIEEQEKEKKLSEYQQLALSKAINGKNLKIDEQITNSFDKELIVNNPGDYEIDVPLKNGLNQISIEAFNKTNTITSFRSIVNINANIPEKKPKLYAIVAGVNNFESNYGNSLQDLKYAVNDAKSISDIALEAKEKIFDDVEIIYLTDNQVTKENIEQAFEKISKKASLEDTILFYISTHGISANSKFYLLPSNNAQLTNLIEFNEIFKKSSELKSLNQIFMIDACQSGSANDIASAVYDSRASVLARSSGIHLLSASTSGTYAFENNEYKHSNFTYQILNAIKNNELDRNKDGFISIIELSNKLKSLDSKEKQFPVIQNIGNDIKLNKLY</sequence>
<evidence type="ECO:0000313" key="2">
    <source>
        <dbReference type="EMBL" id="KLE08797.1"/>
    </source>
</evidence>
<dbReference type="InterPro" id="IPR015943">
    <property type="entry name" value="WD40/YVTN_repeat-like_dom_sf"/>
</dbReference>
<dbReference type="SMART" id="SM00320">
    <property type="entry name" value="WD40"/>
    <property type="match status" value="2"/>
</dbReference>
<dbReference type="InterPro" id="IPR036322">
    <property type="entry name" value="WD40_repeat_dom_sf"/>
</dbReference>
<dbReference type="InterPro" id="IPR018247">
    <property type="entry name" value="EF_Hand_1_Ca_BS"/>
</dbReference>
<accession>A0A0G9KQE2</accession>
<protein>
    <recommendedName>
        <fullName evidence="1">EF-hand domain-containing protein</fullName>
    </recommendedName>
</protein>
<dbReference type="PANTHER" id="PTHR22576">
    <property type="entry name" value="MUCOSA ASSOCIATED LYMPHOID TISSUE LYMPHOMA TRANSLOCATION PROTEIN 1/PARACASPASE"/>
    <property type="match status" value="1"/>
</dbReference>
<dbReference type="PATRIC" id="fig|1447263.3.peg.1582"/>
<evidence type="ECO:0000313" key="3">
    <source>
        <dbReference type="Proteomes" id="UP000035154"/>
    </source>
</evidence>
<dbReference type="SUPFAM" id="SSF52129">
    <property type="entry name" value="Caspase-like"/>
    <property type="match status" value="1"/>
</dbReference>
<dbReference type="AlphaFoldDB" id="A0A0G9KQE2"/>
<comment type="caution">
    <text evidence="2">The sequence shown here is derived from an EMBL/GenBank/DDBJ whole genome shotgun (WGS) entry which is preliminary data.</text>
</comment>
<dbReference type="RefSeq" id="WP_046998521.1">
    <property type="nucleotide sequence ID" value="NZ_JAIW01000057.1"/>
</dbReference>
<name>A0A0G9KQE2_9BACT</name>